<reference evidence="3" key="1">
    <citation type="submission" date="2025-08" db="UniProtKB">
        <authorList>
            <consortium name="RefSeq"/>
        </authorList>
    </citation>
    <scope>IDENTIFICATION</scope>
</reference>
<dbReference type="InterPro" id="IPR012337">
    <property type="entry name" value="RNaseH-like_sf"/>
</dbReference>
<dbReference type="Gene3D" id="3.30.420.10">
    <property type="entry name" value="Ribonuclease H-like superfamily/Ribonuclease H"/>
    <property type="match status" value="1"/>
</dbReference>
<dbReference type="SUPFAM" id="SSF53098">
    <property type="entry name" value="Ribonuclease H-like"/>
    <property type="match status" value="1"/>
</dbReference>
<dbReference type="PANTHER" id="PTHR37984:SF15">
    <property type="entry name" value="INTEGRASE CATALYTIC DOMAIN-CONTAINING PROTEIN"/>
    <property type="match status" value="1"/>
</dbReference>
<feature type="compositionally biased region" description="Basic and acidic residues" evidence="1">
    <location>
        <begin position="232"/>
        <end position="246"/>
    </location>
</feature>
<dbReference type="PANTHER" id="PTHR37984">
    <property type="entry name" value="PROTEIN CBG26694"/>
    <property type="match status" value="1"/>
</dbReference>
<dbReference type="InterPro" id="IPR036397">
    <property type="entry name" value="RNaseH_sf"/>
</dbReference>
<dbReference type="KEGG" id="bspl:129603683"/>
<protein>
    <submittedName>
        <fullName evidence="3">Uncharacterized protein LOC129603683</fullName>
    </submittedName>
</protein>
<dbReference type="RefSeq" id="XP_055362264.1">
    <property type="nucleotide sequence ID" value="XM_055506289.1"/>
</dbReference>
<dbReference type="Proteomes" id="UP000515150">
    <property type="component" value="Chromosome 24"/>
</dbReference>
<dbReference type="InterPro" id="IPR050951">
    <property type="entry name" value="Retrovirus_Pol_polyprotein"/>
</dbReference>
<sequence length="339" mass="39159">MIRVGNSKMPCSGLYNSWQESLTPEPPRTIHREIQRRFNPTLLQMLRTLEQEQKNNWKELLPQVVHAYNICTRHEATGFSPHYLMFRRHPRLPIGLVFDLPIDKTNGTPQTYTEKWAARIKKAYRIATTNSQQSSPRGKGYYDRNIKGVVLTPSDRVLVHNMSERGGPGKLRPYWEQTVHVVIEQVNDNPIYKVRPEKGGNTVRTLHRNLLHLVNDLPVDEAQPPEEGTTTKGREKNKRVTQEHRAQFQSSSPSDFDEDDGPRTHYWLRKQGQTGPQRATMPVSFPLSTEQTGLTPIATEPRARPGFTLGENALNQDQFGRHDCGRRERWNRMRVGMNR</sequence>
<evidence type="ECO:0000313" key="3">
    <source>
        <dbReference type="RefSeq" id="XP_055362264.1"/>
    </source>
</evidence>
<dbReference type="GeneID" id="129603683"/>
<proteinExistence type="predicted"/>
<keyword evidence="2" id="KW-1185">Reference proteome</keyword>
<gene>
    <name evidence="3" type="primary">LOC129603683</name>
</gene>
<feature type="region of interest" description="Disordered" evidence="1">
    <location>
        <begin position="215"/>
        <end position="264"/>
    </location>
</feature>
<accession>A0A9W2XKF8</accession>
<dbReference type="GO" id="GO:0003676">
    <property type="term" value="F:nucleic acid binding"/>
    <property type="evidence" value="ECO:0007669"/>
    <property type="project" value="InterPro"/>
</dbReference>
<evidence type="ECO:0000256" key="1">
    <source>
        <dbReference type="SAM" id="MobiDB-lite"/>
    </source>
</evidence>
<evidence type="ECO:0000313" key="2">
    <source>
        <dbReference type="Proteomes" id="UP000515150"/>
    </source>
</evidence>
<name>A0A9W2XKF8_BETSP</name>
<organism evidence="2 3">
    <name type="scientific">Betta splendens</name>
    <name type="common">Siamese fighting fish</name>
    <dbReference type="NCBI Taxonomy" id="158456"/>
    <lineage>
        <taxon>Eukaryota</taxon>
        <taxon>Metazoa</taxon>
        <taxon>Chordata</taxon>
        <taxon>Craniata</taxon>
        <taxon>Vertebrata</taxon>
        <taxon>Euteleostomi</taxon>
        <taxon>Actinopterygii</taxon>
        <taxon>Neopterygii</taxon>
        <taxon>Teleostei</taxon>
        <taxon>Neoteleostei</taxon>
        <taxon>Acanthomorphata</taxon>
        <taxon>Anabantaria</taxon>
        <taxon>Anabantiformes</taxon>
        <taxon>Anabantoidei</taxon>
        <taxon>Osphronemidae</taxon>
        <taxon>Betta</taxon>
    </lineage>
</organism>
<dbReference type="AlphaFoldDB" id="A0A9W2XKF8"/>
<dbReference type="OrthoDB" id="4369127at2759"/>